<keyword evidence="4" id="KW-0732">Signal</keyword>
<keyword evidence="7" id="KW-1185">Reference proteome</keyword>
<dbReference type="InterPro" id="IPR013783">
    <property type="entry name" value="Ig-like_fold"/>
</dbReference>
<evidence type="ECO:0000256" key="3">
    <source>
        <dbReference type="RuleBase" id="RU361196"/>
    </source>
</evidence>
<sequence length="988" mass="106571" precursor="true">MRLPTKNVSLLTLAGLASVALAGAQQPINVGFLWHMHQPIYTPGQNVLQTDASGRFSFSLQEVHNTRSGPYTSWPNDAIQIGQSLPHLGAQVSFSGSLIENLNTLGWNNWQSSYRQGLLNDTSLGNPRLDVVGFGYHHPLMPLLDERDMRMQIKLHKQVFAQTFGPGVPYSQGFFPAETAFSTRMIPALKAEGIEWTLFDSIHLERAVENYPHTNASNLAAPNRADQINPALPADQWVQLNNLWAPSRVAAPFAYRPHYAQHIDPATGEVEKLVAVPAARYEGNEDGRGGFGALQYESVMSQYRNLNTDPNHPMFVVLHHDGDNFGGGSEAYYHGNFQNMVNWASSTPNYDVTTVQDYLDRFPPNPNDVVHIEPGSWAGADNGDPEFKKWLGDPNPATGWSPDRNSWAVLTAAKNHVYTAHDAVLGGPDVFPSMQNVMTGSGSSVERAWHYLLQAQASDHWYWDGTETWDSNVTIGSNLAIAQANQVLGGLTSESTAPTVFLPQRDAYNPGGVEFGPGAEASDFEIWTYAYDVSGLQSVRLKYRLDADGHNPLDSSQNETYAGGPEVGAWVSIDMTPSDIAPPSGIETPTARALRYGSMIQGVTDALVDYYVEAIDSFGNLQQTDIQHVYVGQGAVVGADRVTLTPETPVAGESVGLAFDPAGGSLAGASQIFAHVGYNDWGSVLASDIPLSWDAGQARWTAPIPVASDAAQLDLVFNNGAGVWDNNGGADWHFAVTGGTGPTGFVMDGVLDAGTQVLLSEAGVTLYWRREGDKLYLATEDAGEGSDVFIYLADTPGGLVPANWGKSGQIAGWDAFLADENDNDYEAWFNATGPTEAATGTNGGVLEGVIDLGDEFGLIPDEIYLAVAHYASPDGGGLQKLLGVTSPGTSIEASEYLRLVLVAGLPGDYNNDQVVDLADYTVWRDTFDSESLLAADGDGDGRVDADDYEIWRANFGRSSGSSTTIPEPSGLAVVAFLLARWPWRRRDA</sequence>
<organism evidence="6 7">
    <name type="scientific">Botrimarina hoheduenensis</name>
    <dbReference type="NCBI Taxonomy" id="2528000"/>
    <lineage>
        <taxon>Bacteria</taxon>
        <taxon>Pseudomonadati</taxon>
        <taxon>Planctomycetota</taxon>
        <taxon>Planctomycetia</taxon>
        <taxon>Pirellulales</taxon>
        <taxon>Lacipirellulaceae</taxon>
        <taxon>Botrimarina</taxon>
    </lineage>
</organism>
<protein>
    <submittedName>
        <fullName evidence="6">Glycosyl hydrolase family 57</fullName>
    </submittedName>
</protein>
<evidence type="ECO:0000256" key="2">
    <source>
        <dbReference type="ARBA" id="ARBA00023277"/>
    </source>
</evidence>
<dbReference type="InterPro" id="IPR004300">
    <property type="entry name" value="Glyco_hydro_57_N"/>
</dbReference>
<feature type="chain" id="PRO_5022842764" evidence="4">
    <location>
        <begin position="23"/>
        <end position="988"/>
    </location>
</feature>
<dbReference type="SUPFAM" id="SSF88713">
    <property type="entry name" value="Glycoside hydrolase/deacetylase"/>
    <property type="match status" value="1"/>
</dbReference>
<dbReference type="InterPro" id="IPR027291">
    <property type="entry name" value="Glyco_hydro_38_N_sf"/>
</dbReference>
<dbReference type="AlphaFoldDB" id="A0A5C5WDJ0"/>
<dbReference type="GO" id="GO:0000272">
    <property type="term" value="P:polysaccharide catabolic process"/>
    <property type="evidence" value="ECO:0007669"/>
    <property type="project" value="InterPro"/>
</dbReference>
<evidence type="ECO:0000256" key="4">
    <source>
        <dbReference type="SAM" id="SignalP"/>
    </source>
</evidence>
<dbReference type="Proteomes" id="UP000318995">
    <property type="component" value="Unassembled WGS sequence"/>
</dbReference>
<dbReference type="GO" id="GO:2001070">
    <property type="term" value="F:starch binding"/>
    <property type="evidence" value="ECO:0007669"/>
    <property type="project" value="InterPro"/>
</dbReference>
<dbReference type="Gene3D" id="1.10.1330.10">
    <property type="entry name" value="Dockerin domain"/>
    <property type="match status" value="1"/>
</dbReference>
<reference evidence="6 7" key="1">
    <citation type="submission" date="2019-02" db="EMBL/GenBank/DDBJ databases">
        <title>Deep-cultivation of Planctomycetes and their phenomic and genomic characterization uncovers novel biology.</title>
        <authorList>
            <person name="Wiegand S."/>
            <person name="Jogler M."/>
            <person name="Boedeker C."/>
            <person name="Pinto D."/>
            <person name="Vollmers J."/>
            <person name="Rivas-Marin E."/>
            <person name="Kohn T."/>
            <person name="Peeters S.H."/>
            <person name="Heuer A."/>
            <person name="Rast P."/>
            <person name="Oberbeckmann S."/>
            <person name="Bunk B."/>
            <person name="Jeske O."/>
            <person name="Meyerdierks A."/>
            <person name="Storesund J.E."/>
            <person name="Kallscheuer N."/>
            <person name="Luecker S."/>
            <person name="Lage O.M."/>
            <person name="Pohl T."/>
            <person name="Merkel B.J."/>
            <person name="Hornburger P."/>
            <person name="Mueller R.-W."/>
            <person name="Bruemmer F."/>
            <person name="Labrenz M."/>
            <person name="Spormann A.M."/>
            <person name="Op Den Camp H."/>
            <person name="Overmann J."/>
            <person name="Amann R."/>
            <person name="Jetten M.S.M."/>
            <person name="Mascher T."/>
            <person name="Medema M.H."/>
            <person name="Devos D.P."/>
            <person name="Kaster A.-K."/>
            <person name="Ovreas L."/>
            <person name="Rohde M."/>
            <person name="Galperin M.Y."/>
            <person name="Jogler C."/>
        </authorList>
    </citation>
    <scope>NUCLEOTIDE SEQUENCE [LARGE SCALE GENOMIC DNA]</scope>
    <source>
        <strain evidence="6 7">Pla111</strain>
    </source>
</reference>
<dbReference type="InterPro" id="IPR018247">
    <property type="entry name" value="EF_Hand_1_Ca_BS"/>
</dbReference>
<dbReference type="InterPro" id="IPR011330">
    <property type="entry name" value="Glyco_hydro/deAcase_b/a-brl"/>
</dbReference>
<evidence type="ECO:0000259" key="5">
    <source>
        <dbReference type="SMART" id="SM01066"/>
    </source>
</evidence>
<dbReference type="RefSeq" id="WP_146570732.1">
    <property type="nucleotide sequence ID" value="NZ_SJPH01000001.1"/>
</dbReference>
<evidence type="ECO:0000256" key="1">
    <source>
        <dbReference type="ARBA" id="ARBA00006821"/>
    </source>
</evidence>
<dbReference type="Gene3D" id="2.60.40.10">
    <property type="entry name" value="Immunoglobulins"/>
    <property type="match status" value="1"/>
</dbReference>
<dbReference type="PANTHER" id="PTHR36306">
    <property type="entry name" value="ALPHA-AMYLASE-RELATED-RELATED"/>
    <property type="match status" value="1"/>
</dbReference>
<proteinExistence type="inferred from homology"/>
<keyword evidence="2 3" id="KW-0119">Carbohydrate metabolism</keyword>
<comment type="similarity">
    <text evidence="1 3">Belongs to the glycosyl hydrolase 57 family.</text>
</comment>
<dbReference type="InterPro" id="IPR052046">
    <property type="entry name" value="GH57_Enzymes"/>
</dbReference>
<dbReference type="PROSITE" id="PS00018">
    <property type="entry name" value="EF_HAND_1"/>
    <property type="match status" value="1"/>
</dbReference>
<dbReference type="Pfam" id="PF03065">
    <property type="entry name" value="Glyco_hydro_57"/>
    <property type="match status" value="1"/>
</dbReference>
<dbReference type="SMART" id="SM01066">
    <property type="entry name" value="CBM_25"/>
    <property type="match status" value="1"/>
</dbReference>
<dbReference type="OrthoDB" id="9805159at2"/>
<feature type="signal peptide" evidence="4">
    <location>
        <begin position="1"/>
        <end position="22"/>
    </location>
</feature>
<feature type="domain" description="Carbohydrate binding module family 25" evidence="5">
    <location>
        <begin position="652"/>
        <end position="737"/>
    </location>
</feature>
<name>A0A5C5WDJ0_9BACT</name>
<gene>
    <name evidence="6" type="ORF">Pla111_03410</name>
</gene>
<dbReference type="PANTHER" id="PTHR36306:SF1">
    <property type="entry name" value="ALPHA-AMYLASE-RELATED"/>
    <property type="match status" value="1"/>
</dbReference>
<dbReference type="InterPro" id="IPR005085">
    <property type="entry name" value="CBM25"/>
</dbReference>
<evidence type="ECO:0000313" key="7">
    <source>
        <dbReference type="Proteomes" id="UP000318995"/>
    </source>
</evidence>
<dbReference type="Gene3D" id="3.20.110.10">
    <property type="entry name" value="Glycoside hydrolase 38, N terminal domain"/>
    <property type="match status" value="1"/>
</dbReference>
<keyword evidence="6" id="KW-0378">Hydrolase</keyword>
<accession>A0A5C5WDJ0</accession>
<dbReference type="CDD" id="cd14256">
    <property type="entry name" value="Dockerin_I"/>
    <property type="match status" value="1"/>
</dbReference>
<dbReference type="InterPro" id="IPR036439">
    <property type="entry name" value="Dockerin_dom_sf"/>
</dbReference>
<dbReference type="EMBL" id="SJPH01000001">
    <property type="protein sequence ID" value="TWT48567.1"/>
    <property type="molecule type" value="Genomic_DNA"/>
</dbReference>
<evidence type="ECO:0000313" key="6">
    <source>
        <dbReference type="EMBL" id="TWT48567.1"/>
    </source>
</evidence>
<dbReference type="GO" id="GO:0016787">
    <property type="term" value="F:hydrolase activity"/>
    <property type="evidence" value="ECO:0007669"/>
    <property type="project" value="UniProtKB-KW"/>
</dbReference>
<dbReference type="SUPFAM" id="SSF63446">
    <property type="entry name" value="Type I dockerin domain"/>
    <property type="match status" value="1"/>
</dbReference>
<comment type="caution">
    <text evidence="6">The sequence shown here is derived from an EMBL/GenBank/DDBJ whole genome shotgun (WGS) entry which is preliminary data.</text>
</comment>